<proteinExistence type="predicted"/>
<dbReference type="EMBL" id="BK015876">
    <property type="protein sequence ID" value="DAD71140.1"/>
    <property type="molecule type" value="Genomic_DNA"/>
</dbReference>
<evidence type="ECO:0000313" key="1">
    <source>
        <dbReference type="EMBL" id="DAD71140.1"/>
    </source>
</evidence>
<organism evidence="1">
    <name type="scientific">Podoviridae sp. ctiuS14</name>
    <dbReference type="NCBI Taxonomy" id="2827620"/>
    <lineage>
        <taxon>Viruses</taxon>
        <taxon>Duplodnaviria</taxon>
        <taxon>Heunggongvirae</taxon>
        <taxon>Uroviricota</taxon>
        <taxon>Caudoviricetes</taxon>
    </lineage>
</organism>
<accession>A0A8S5LM27</accession>
<protein>
    <submittedName>
        <fullName evidence="1">Uncharacterized protein</fullName>
    </submittedName>
</protein>
<name>A0A8S5LM27_9CAUD</name>
<reference evidence="1" key="1">
    <citation type="journal article" date="2021" name="Proc. Natl. Acad. Sci. U.S.A.">
        <title>A Catalog of Tens of Thousands of Viruses from Human Metagenomes Reveals Hidden Associations with Chronic Diseases.</title>
        <authorList>
            <person name="Tisza M.J."/>
            <person name="Buck C.B."/>
        </authorList>
    </citation>
    <scope>NUCLEOTIDE SEQUENCE</scope>
    <source>
        <strain evidence="1">CtiuS14</strain>
    </source>
</reference>
<sequence>MKIRYLHYAPATAYEGVVPSEPDKLKELIDEQFAIDAKKVVADLISKNTDTIEYRGIYYNPTIGFIGYIRVPKNGTVENFKEYSFLLKTNEVHKESSIDMSEVVNKLNELTYSKEVLDTKLQDYVKTSELPDLTVYLTTAKAEELYVKKTELPTSTNGLTQEQADGRYAKKSDIPDVSTFITTQDVEQTYAKKNEIPNVTALATKEEISSLLPKSEYTQGLANAVQTLTSQINTKAATTSLQYYLTTQSAEQYYLKKTDLATAINGLGLGSSSSDQEEIFSEIYALPSTGAYQSIPFERIVPIIEDGTKFIIYSYEREKDYRPFVLDISKPKGENRLRELNNVPVGSKATYVIETAPDGDSTIASTVYVSFTEVATLKERLFRLIVDPGGEVTYHEIGESIKAQVPKVTNTIQLGNKSLYVTTNHTFNTDKVIYKYTGSIYSDTWEIVSGTSNIPTSLIVPNGSYARFYADSYKGIATSSQAKDHLAALAKGRYIAQKFCKDGFNQIYYFGTSNTVHNSDREWQKWKTFLAETNKFNAGILLDKYTHFKPVQNNSVGNGYFNYGVENTEKEIFNILNSALRNMNSYSFEMIDLATSKQSGTDVNYYVLGKLVDKARFNNTTPRYVVATINPKIIKKYRNI</sequence>